<dbReference type="Gene3D" id="3.40.33.10">
    <property type="entry name" value="CAP"/>
    <property type="match status" value="1"/>
</dbReference>
<dbReference type="AlphaFoldDB" id="A0A5B8W970"/>
<evidence type="ECO:0000259" key="1">
    <source>
        <dbReference type="Pfam" id="PF00188"/>
    </source>
</evidence>
<dbReference type="PROSITE" id="PS51257">
    <property type="entry name" value="PROKAR_LIPOPROTEIN"/>
    <property type="match status" value="1"/>
</dbReference>
<dbReference type="RefSeq" id="WP_147057782.1">
    <property type="nucleotide sequence ID" value="NZ_CP042437.1"/>
</dbReference>
<keyword evidence="3" id="KW-1185">Reference proteome</keyword>
<feature type="domain" description="SCP" evidence="1">
    <location>
        <begin position="38"/>
        <end position="152"/>
    </location>
</feature>
<organism evidence="2 3">
    <name type="scientific">Mucilaginibacter ginsenosidivorax</name>
    <dbReference type="NCBI Taxonomy" id="862126"/>
    <lineage>
        <taxon>Bacteria</taxon>
        <taxon>Pseudomonadati</taxon>
        <taxon>Bacteroidota</taxon>
        <taxon>Sphingobacteriia</taxon>
        <taxon>Sphingobacteriales</taxon>
        <taxon>Sphingobacteriaceae</taxon>
        <taxon>Mucilaginibacter</taxon>
    </lineage>
</organism>
<gene>
    <name evidence="2" type="ORF">FSB76_23645</name>
</gene>
<dbReference type="OrthoDB" id="982527at2"/>
<accession>A0A5B8W970</accession>
<dbReference type="PANTHER" id="PTHR31157">
    <property type="entry name" value="SCP DOMAIN-CONTAINING PROTEIN"/>
    <property type="match status" value="1"/>
</dbReference>
<dbReference type="PANTHER" id="PTHR31157:SF1">
    <property type="entry name" value="SCP DOMAIN-CONTAINING PROTEIN"/>
    <property type="match status" value="1"/>
</dbReference>
<dbReference type="Pfam" id="PF00188">
    <property type="entry name" value="CAP"/>
    <property type="match status" value="1"/>
</dbReference>
<evidence type="ECO:0000313" key="2">
    <source>
        <dbReference type="EMBL" id="QEC78798.1"/>
    </source>
</evidence>
<dbReference type="Proteomes" id="UP000321362">
    <property type="component" value="Chromosome"/>
</dbReference>
<dbReference type="EMBL" id="CP042437">
    <property type="protein sequence ID" value="QEC78798.1"/>
    <property type="molecule type" value="Genomic_DNA"/>
</dbReference>
<evidence type="ECO:0000313" key="3">
    <source>
        <dbReference type="Proteomes" id="UP000321362"/>
    </source>
</evidence>
<protein>
    <submittedName>
        <fullName evidence="2">CAP domain-containing protein</fullName>
    </submittedName>
</protein>
<dbReference type="CDD" id="cd05379">
    <property type="entry name" value="CAP_bacterial"/>
    <property type="match status" value="1"/>
</dbReference>
<reference evidence="2 3" key="1">
    <citation type="journal article" date="2013" name="J. Microbiol.">
        <title>Mucilaginibacter ginsenosidivorax sp. nov., with ginsenoside converting activity isolated from sediment.</title>
        <authorList>
            <person name="Kim J.K."/>
            <person name="Choi T.E."/>
            <person name="Liu Q.M."/>
            <person name="Park H.Y."/>
            <person name="Yi T.H."/>
            <person name="Yoon M.H."/>
            <person name="Kim S.C."/>
            <person name="Im W.T."/>
        </authorList>
    </citation>
    <scope>NUCLEOTIDE SEQUENCE [LARGE SCALE GENOMIC DNA]</scope>
    <source>
        <strain evidence="2 3">KHI28</strain>
    </source>
</reference>
<name>A0A5B8W970_9SPHI</name>
<sequence>MLNIVKKLILPFISVIILGTSCRKAVLAPDNPSKAKLLDLVNNYRASGCTCGTVYYPPVNPVVWNDTLQVAAQRHSNDMDEKQFFSHTGSDGTNTGDRLMSLNYIFSTYGENIAEGYANETDVMVGWIKSPGHCQNIMNGDFSQMGVATSGKYWTQVFSAH</sequence>
<dbReference type="InterPro" id="IPR014044">
    <property type="entry name" value="CAP_dom"/>
</dbReference>
<dbReference type="InterPro" id="IPR035940">
    <property type="entry name" value="CAP_sf"/>
</dbReference>
<dbReference type="KEGG" id="mgk:FSB76_23645"/>
<dbReference type="SUPFAM" id="SSF55797">
    <property type="entry name" value="PR-1-like"/>
    <property type="match status" value="1"/>
</dbReference>
<proteinExistence type="predicted"/>